<organism evidence="1 2">
    <name type="scientific">Pseudonocardia charpentierae</name>
    <dbReference type="NCBI Taxonomy" id="3075545"/>
    <lineage>
        <taxon>Bacteria</taxon>
        <taxon>Bacillati</taxon>
        <taxon>Actinomycetota</taxon>
        <taxon>Actinomycetes</taxon>
        <taxon>Pseudonocardiales</taxon>
        <taxon>Pseudonocardiaceae</taxon>
        <taxon>Pseudonocardia</taxon>
    </lineage>
</organism>
<proteinExistence type="predicted"/>
<name>A0ABU2NB73_9PSEU</name>
<dbReference type="Proteomes" id="UP001183202">
    <property type="component" value="Unassembled WGS sequence"/>
</dbReference>
<dbReference type="EMBL" id="JAVREJ010000010">
    <property type="protein sequence ID" value="MDT0350986.1"/>
    <property type="molecule type" value="Genomic_DNA"/>
</dbReference>
<evidence type="ECO:0000313" key="2">
    <source>
        <dbReference type="Proteomes" id="UP001183202"/>
    </source>
</evidence>
<dbReference type="RefSeq" id="WP_311557072.1">
    <property type="nucleotide sequence ID" value="NZ_JAVREJ010000010.1"/>
</dbReference>
<comment type="caution">
    <text evidence="1">The sequence shown here is derived from an EMBL/GenBank/DDBJ whole genome shotgun (WGS) entry which is preliminary data.</text>
</comment>
<evidence type="ECO:0000313" key="1">
    <source>
        <dbReference type="EMBL" id="MDT0350986.1"/>
    </source>
</evidence>
<evidence type="ECO:0008006" key="3">
    <source>
        <dbReference type="Google" id="ProtNLM"/>
    </source>
</evidence>
<accession>A0ABU2NB73</accession>
<reference evidence="2" key="1">
    <citation type="submission" date="2023-07" db="EMBL/GenBank/DDBJ databases">
        <title>30 novel species of actinomycetes from the DSMZ collection.</title>
        <authorList>
            <person name="Nouioui I."/>
        </authorList>
    </citation>
    <scope>NUCLEOTIDE SEQUENCE [LARGE SCALE GENOMIC DNA]</scope>
    <source>
        <strain evidence="2">DSM 45834</strain>
    </source>
</reference>
<sequence length="138" mass="14554">MRRQILLVSFQPQATPPSGDPPAFDVKSGPGTVTLLSGDDQGVPAAISYETHVQMTGETTFVEDGTITVDDGGLRVTTVGTGVIEPSPEEGTLRGSVMWDLTGTGRLSGTTGLLTSNFEFTPEQGSAFEHQVLRLFLA</sequence>
<keyword evidence="2" id="KW-1185">Reference proteome</keyword>
<protein>
    <recommendedName>
        <fullName evidence="3">Allene oxide cyclase barrel-like domain-containing protein</fullName>
    </recommendedName>
</protein>
<gene>
    <name evidence="1" type="ORF">RM445_15765</name>
</gene>